<name>A0ABW0NM10_9BURK</name>
<dbReference type="InterPro" id="IPR002347">
    <property type="entry name" value="SDR_fam"/>
</dbReference>
<organism evidence="3 4">
    <name type="scientific">Caenimonas terrae</name>
    <dbReference type="NCBI Taxonomy" id="696074"/>
    <lineage>
        <taxon>Bacteria</taxon>
        <taxon>Pseudomonadati</taxon>
        <taxon>Pseudomonadota</taxon>
        <taxon>Betaproteobacteria</taxon>
        <taxon>Burkholderiales</taxon>
        <taxon>Comamonadaceae</taxon>
        <taxon>Caenimonas</taxon>
    </lineage>
</organism>
<evidence type="ECO:0000259" key="2">
    <source>
        <dbReference type="SMART" id="SM00822"/>
    </source>
</evidence>
<proteinExistence type="inferred from homology"/>
<dbReference type="InterPro" id="IPR057326">
    <property type="entry name" value="KR_dom"/>
</dbReference>
<dbReference type="SMART" id="SM00822">
    <property type="entry name" value="PKS_KR"/>
    <property type="match status" value="1"/>
</dbReference>
<feature type="domain" description="Ketoreductase" evidence="2">
    <location>
        <begin position="8"/>
        <end position="154"/>
    </location>
</feature>
<dbReference type="SUPFAM" id="SSF51735">
    <property type="entry name" value="NAD(P)-binding Rossmann-fold domains"/>
    <property type="match status" value="1"/>
</dbReference>
<dbReference type="EMBL" id="JBHSMF010000010">
    <property type="protein sequence ID" value="MFC5500177.1"/>
    <property type="molecule type" value="Genomic_DNA"/>
</dbReference>
<dbReference type="PANTHER" id="PTHR42879:SF6">
    <property type="entry name" value="NADPH-DEPENDENT REDUCTASE BACG"/>
    <property type="match status" value="1"/>
</dbReference>
<dbReference type="InterPro" id="IPR036291">
    <property type="entry name" value="NAD(P)-bd_dom_sf"/>
</dbReference>
<evidence type="ECO:0000256" key="1">
    <source>
        <dbReference type="ARBA" id="ARBA00006484"/>
    </source>
</evidence>
<sequence length="265" mass="26945">MDLQLQGRHALVTGGSKGIGLACARGLLAEGARVSLVSRGKDNLAAARQSLLAEFPGAGERIALYPADLQDAAAAAAMVAQAEAGGPIDILVNSAGAARRTPPDDLTPADWHAAMQAKYFTYIHVIDPVIKRMGARGQGAIVNVVGAGGKVAGATHLPGGAANAALMLASAGLAAAYGPRGVRVNAVNPGITRTERMQQGLEADARLAGNTPEEALAQISARLPLRRIATPDEIANAVVFLCSPRASYITGAIVAMDGAMTAMVV</sequence>
<protein>
    <submittedName>
        <fullName evidence="3">SDR family oxidoreductase</fullName>
    </submittedName>
</protein>
<dbReference type="Pfam" id="PF13561">
    <property type="entry name" value="adh_short_C2"/>
    <property type="match status" value="1"/>
</dbReference>
<evidence type="ECO:0000313" key="3">
    <source>
        <dbReference type="EMBL" id="MFC5500177.1"/>
    </source>
</evidence>
<dbReference type="InterPro" id="IPR050259">
    <property type="entry name" value="SDR"/>
</dbReference>
<comment type="similarity">
    <text evidence="1">Belongs to the short-chain dehydrogenases/reductases (SDR) family.</text>
</comment>
<dbReference type="Proteomes" id="UP001596037">
    <property type="component" value="Unassembled WGS sequence"/>
</dbReference>
<dbReference type="PRINTS" id="PR00081">
    <property type="entry name" value="GDHRDH"/>
</dbReference>
<evidence type="ECO:0000313" key="4">
    <source>
        <dbReference type="Proteomes" id="UP001596037"/>
    </source>
</evidence>
<dbReference type="RefSeq" id="WP_376852417.1">
    <property type="nucleotide sequence ID" value="NZ_JBHSMF010000010.1"/>
</dbReference>
<accession>A0ABW0NM10</accession>
<reference evidence="4" key="1">
    <citation type="journal article" date="2019" name="Int. J. Syst. Evol. Microbiol.">
        <title>The Global Catalogue of Microorganisms (GCM) 10K type strain sequencing project: providing services to taxonomists for standard genome sequencing and annotation.</title>
        <authorList>
            <consortium name="The Broad Institute Genomics Platform"/>
            <consortium name="The Broad Institute Genome Sequencing Center for Infectious Disease"/>
            <person name="Wu L."/>
            <person name="Ma J."/>
        </authorList>
    </citation>
    <scope>NUCLEOTIDE SEQUENCE [LARGE SCALE GENOMIC DNA]</scope>
    <source>
        <strain evidence="4">CCUG 57401</strain>
    </source>
</reference>
<dbReference type="PANTHER" id="PTHR42879">
    <property type="entry name" value="3-OXOACYL-(ACYL-CARRIER-PROTEIN) REDUCTASE"/>
    <property type="match status" value="1"/>
</dbReference>
<dbReference type="Gene3D" id="3.40.50.720">
    <property type="entry name" value="NAD(P)-binding Rossmann-like Domain"/>
    <property type="match status" value="1"/>
</dbReference>
<keyword evidence="4" id="KW-1185">Reference proteome</keyword>
<gene>
    <name evidence="3" type="ORF">ACFPOE_21725</name>
</gene>
<comment type="caution">
    <text evidence="3">The sequence shown here is derived from an EMBL/GenBank/DDBJ whole genome shotgun (WGS) entry which is preliminary data.</text>
</comment>